<dbReference type="Proteomes" id="UP000265566">
    <property type="component" value="Chromosome 8"/>
</dbReference>
<name>A0A396GLT5_MEDTR</name>
<sequence length="173" mass="20172">MQTYQHIHHSLSLSLSLSLILDFLPVGFRFRPTNEELVNHYLKNKLLGNVSHVNNVIAEVDVCRFEPWELPSRSIIKSHDPEWFFLCPCDYKYAKSKKFNRATELGFWKATGIEHDIKIHGTDKVIATKKILVFYLKATGNKCHVRTNWVIHEYHDAVTFDDARQVCFVITKV</sequence>
<dbReference type="GO" id="GO:0000976">
    <property type="term" value="F:transcription cis-regulatory region binding"/>
    <property type="evidence" value="ECO:0007669"/>
    <property type="project" value="UniProtKB-ARBA"/>
</dbReference>
<dbReference type="InterPro" id="IPR003441">
    <property type="entry name" value="NAC-dom"/>
</dbReference>
<comment type="subcellular location">
    <subcellularLocation>
        <location evidence="2">Membrane</location>
        <topology evidence="2">Single-pass membrane protein</topology>
    </subcellularLocation>
    <subcellularLocation>
        <location evidence="1">Nucleus</location>
    </subcellularLocation>
</comment>
<evidence type="ECO:0000259" key="12">
    <source>
        <dbReference type="PROSITE" id="PS51005"/>
    </source>
</evidence>
<keyword evidence="5" id="KW-0805">Transcription regulation</keyword>
<evidence type="ECO:0000256" key="5">
    <source>
        <dbReference type="ARBA" id="ARBA00023015"/>
    </source>
</evidence>
<evidence type="ECO:0000256" key="3">
    <source>
        <dbReference type="ARBA" id="ARBA00022692"/>
    </source>
</evidence>
<keyword evidence="11" id="KW-0732">Signal</keyword>
<keyword evidence="3" id="KW-0812">Transmembrane</keyword>
<keyword evidence="8" id="KW-0010">Activator</keyword>
<dbReference type="InterPro" id="IPR036093">
    <property type="entry name" value="NAC_dom_sf"/>
</dbReference>
<keyword evidence="7" id="KW-0472">Membrane</keyword>
<keyword evidence="6" id="KW-0238">DNA-binding</keyword>
<comment type="caution">
    <text evidence="13">The sequence shown here is derived from an EMBL/GenBank/DDBJ whole genome shotgun (WGS) entry which is preliminary data.</text>
</comment>
<dbReference type="PANTHER" id="PTHR31744:SF216">
    <property type="entry name" value="NAC TRANSCRIPTION FACTOR"/>
    <property type="match status" value="1"/>
</dbReference>
<keyword evidence="10" id="KW-0539">Nucleus</keyword>
<dbReference type="SUPFAM" id="SSF101941">
    <property type="entry name" value="NAC domain"/>
    <property type="match status" value="1"/>
</dbReference>
<accession>A0A396GLT5</accession>
<evidence type="ECO:0000256" key="11">
    <source>
        <dbReference type="SAM" id="SignalP"/>
    </source>
</evidence>
<dbReference type="GO" id="GO:0005634">
    <property type="term" value="C:nucleus"/>
    <property type="evidence" value="ECO:0007669"/>
    <property type="project" value="UniProtKB-SubCell"/>
</dbReference>
<dbReference type="GO" id="GO:0006355">
    <property type="term" value="P:regulation of DNA-templated transcription"/>
    <property type="evidence" value="ECO:0007669"/>
    <property type="project" value="InterPro"/>
</dbReference>
<evidence type="ECO:0000256" key="6">
    <source>
        <dbReference type="ARBA" id="ARBA00023125"/>
    </source>
</evidence>
<evidence type="ECO:0000256" key="9">
    <source>
        <dbReference type="ARBA" id="ARBA00023163"/>
    </source>
</evidence>
<dbReference type="PANTHER" id="PTHR31744">
    <property type="entry name" value="PROTEIN CUP-SHAPED COTYLEDON 2-RELATED"/>
    <property type="match status" value="1"/>
</dbReference>
<dbReference type="PROSITE" id="PS51005">
    <property type="entry name" value="NAC"/>
    <property type="match status" value="1"/>
</dbReference>
<evidence type="ECO:0000256" key="10">
    <source>
        <dbReference type="ARBA" id="ARBA00023242"/>
    </source>
</evidence>
<dbReference type="Gramene" id="rna45655">
    <property type="protein sequence ID" value="RHN39615.1"/>
    <property type="gene ID" value="gene45655"/>
</dbReference>
<dbReference type="Gene3D" id="2.170.150.80">
    <property type="entry name" value="NAC domain"/>
    <property type="match status" value="1"/>
</dbReference>
<organism evidence="13 14">
    <name type="scientific">Medicago truncatula</name>
    <name type="common">Barrel medic</name>
    <name type="synonym">Medicago tribuloides</name>
    <dbReference type="NCBI Taxonomy" id="3880"/>
    <lineage>
        <taxon>Eukaryota</taxon>
        <taxon>Viridiplantae</taxon>
        <taxon>Streptophyta</taxon>
        <taxon>Embryophyta</taxon>
        <taxon>Tracheophyta</taxon>
        <taxon>Spermatophyta</taxon>
        <taxon>Magnoliopsida</taxon>
        <taxon>eudicotyledons</taxon>
        <taxon>Gunneridae</taxon>
        <taxon>Pentapetalae</taxon>
        <taxon>rosids</taxon>
        <taxon>fabids</taxon>
        <taxon>Fabales</taxon>
        <taxon>Fabaceae</taxon>
        <taxon>Papilionoideae</taxon>
        <taxon>50 kb inversion clade</taxon>
        <taxon>NPAAA clade</taxon>
        <taxon>Hologalegina</taxon>
        <taxon>IRL clade</taxon>
        <taxon>Trifolieae</taxon>
        <taxon>Medicago</taxon>
    </lineage>
</organism>
<gene>
    <name evidence="13" type="ORF">MtrunA17_Chr8g0345731</name>
</gene>
<evidence type="ECO:0000256" key="7">
    <source>
        <dbReference type="ARBA" id="ARBA00023136"/>
    </source>
</evidence>
<dbReference type="Pfam" id="PF02365">
    <property type="entry name" value="NAM"/>
    <property type="match status" value="1"/>
</dbReference>
<evidence type="ECO:0000256" key="4">
    <source>
        <dbReference type="ARBA" id="ARBA00022989"/>
    </source>
</evidence>
<evidence type="ECO:0000313" key="14">
    <source>
        <dbReference type="Proteomes" id="UP000265566"/>
    </source>
</evidence>
<feature type="domain" description="NAC" evidence="12">
    <location>
        <begin position="24"/>
        <end position="172"/>
    </location>
</feature>
<evidence type="ECO:0000256" key="2">
    <source>
        <dbReference type="ARBA" id="ARBA00004167"/>
    </source>
</evidence>
<keyword evidence="4" id="KW-1133">Transmembrane helix</keyword>
<feature type="signal peptide" evidence="11">
    <location>
        <begin position="1"/>
        <end position="29"/>
    </location>
</feature>
<evidence type="ECO:0000256" key="8">
    <source>
        <dbReference type="ARBA" id="ARBA00023159"/>
    </source>
</evidence>
<dbReference type="GO" id="GO:0016020">
    <property type="term" value="C:membrane"/>
    <property type="evidence" value="ECO:0007669"/>
    <property type="project" value="UniProtKB-SubCell"/>
</dbReference>
<dbReference type="EMBL" id="PSQE01000008">
    <property type="protein sequence ID" value="RHN39615.1"/>
    <property type="molecule type" value="Genomic_DNA"/>
</dbReference>
<proteinExistence type="predicted"/>
<evidence type="ECO:0000256" key="1">
    <source>
        <dbReference type="ARBA" id="ARBA00004123"/>
    </source>
</evidence>
<feature type="chain" id="PRO_5017225775" evidence="11">
    <location>
        <begin position="30"/>
        <end position="173"/>
    </location>
</feature>
<protein>
    <submittedName>
        <fullName evidence="13">Putative transcription factor NAM family</fullName>
    </submittedName>
</protein>
<evidence type="ECO:0000313" key="13">
    <source>
        <dbReference type="EMBL" id="RHN39615.1"/>
    </source>
</evidence>
<dbReference type="AlphaFoldDB" id="A0A396GLT5"/>
<reference evidence="14" key="1">
    <citation type="journal article" date="2018" name="Nat. Plants">
        <title>Whole-genome landscape of Medicago truncatula symbiotic genes.</title>
        <authorList>
            <person name="Pecrix Y."/>
            <person name="Staton S.E."/>
            <person name="Sallet E."/>
            <person name="Lelandais-Briere C."/>
            <person name="Moreau S."/>
            <person name="Carrere S."/>
            <person name="Blein T."/>
            <person name="Jardinaud M.F."/>
            <person name="Latrasse D."/>
            <person name="Zouine M."/>
            <person name="Zahm M."/>
            <person name="Kreplak J."/>
            <person name="Mayjonade B."/>
            <person name="Satge C."/>
            <person name="Perez M."/>
            <person name="Cauet S."/>
            <person name="Marande W."/>
            <person name="Chantry-Darmon C."/>
            <person name="Lopez-Roques C."/>
            <person name="Bouchez O."/>
            <person name="Berard A."/>
            <person name="Debelle F."/>
            <person name="Munos S."/>
            <person name="Bendahmane A."/>
            <person name="Berges H."/>
            <person name="Niebel A."/>
            <person name="Buitink J."/>
            <person name="Frugier F."/>
            <person name="Benhamed M."/>
            <person name="Crespi M."/>
            <person name="Gouzy J."/>
            <person name="Gamas P."/>
        </authorList>
    </citation>
    <scope>NUCLEOTIDE SEQUENCE [LARGE SCALE GENOMIC DNA]</scope>
    <source>
        <strain evidence="14">cv. Jemalong A17</strain>
    </source>
</reference>
<keyword evidence="9" id="KW-0804">Transcription</keyword>